<evidence type="ECO:0000256" key="4">
    <source>
        <dbReference type="ARBA" id="ARBA00023014"/>
    </source>
</evidence>
<dbReference type="PROSITE" id="PS00198">
    <property type="entry name" value="4FE4S_FER_1"/>
    <property type="match status" value="2"/>
</dbReference>
<dbReference type="GO" id="GO:0046872">
    <property type="term" value="F:metal ion binding"/>
    <property type="evidence" value="ECO:0007669"/>
    <property type="project" value="UniProtKB-KW"/>
</dbReference>
<dbReference type="GO" id="GO:0051539">
    <property type="term" value="F:4 iron, 4 sulfur cluster binding"/>
    <property type="evidence" value="ECO:0007669"/>
    <property type="project" value="UniProtKB-KW"/>
</dbReference>
<dbReference type="EMBL" id="QJKD01000001">
    <property type="protein sequence ID" value="PXX57048.1"/>
    <property type="molecule type" value="Genomic_DNA"/>
</dbReference>
<evidence type="ECO:0000313" key="6">
    <source>
        <dbReference type="EMBL" id="PXX57048.1"/>
    </source>
</evidence>
<protein>
    <submittedName>
        <fullName evidence="6">NAD-dependent dihydropyrimidine dehydrogenase PreA subunit</fullName>
    </submittedName>
</protein>
<sequence length="78" mass="8612">MPPIIDKKKCIGCHTCVDICPVDVYGLKQAKKQPPVIQYPDECWHCNACVFDCPVKAISLRIPAPAAMVFVNAPKKES</sequence>
<evidence type="ECO:0000313" key="7">
    <source>
        <dbReference type="Proteomes" id="UP000248057"/>
    </source>
</evidence>
<dbReference type="GeneID" id="86059702"/>
<evidence type="ECO:0000256" key="1">
    <source>
        <dbReference type="ARBA" id="ARBA00022485"/>
    </source>
</evidence>
<reference evidence="6 7" key="1">
    <citation type="submission" date="2018-05" db="EMBL/GenBank/DDBJ databases">
        <title>Genomic Encyclopedia of Type Strains, Phase IV (KMG-IV): sequencing the most valuable type-strain genomes for metagenomic binning, comparative biology and taxonomic classification.</title>
        <authorList>
            <person name="Goeker M."/>
        </authorList>
    </citation>
    <scope>NUCLEOTIDE SEQUENCE [LARGE SCALE GENOMIC DNA]</scope>
    <source>
        <strain evidence="6 7">DSM 24995</strain>
    </source>
</reference>
<dbReference type="PANTHER" id="PTHR43687">
    <property type="entry name" value="ADENYLYLSULFATE REDUCTASE, BETA SUBUNIT"/>
    <property type="match status" value="1"/>
</dbReference>
<accession>A0A2V3YC81</accession>
<name>A0A2V3YC81_9FIRM</name>
<dbReference type="PROSITE" id="PS51379">
    <property type="entry name" value="4FE4S_FER_2"/>
    <property type="match status" value="2"/>
</dbReference>
<keyword evidence="3" id="KW-0408">Iron</keyword>
<gene>
    <name evidence="6" type="ORF">DFR60_101355</name>
</gene>
<keyword evidence="7" id="KW-1185">Reference proteome</keyword>
<dbReference type="InterPro" id="IPR050572">
    <property type="entry name" value="Fe-S_Ferredoxin"/>
</dbReference>
<dbReference type="Proteomes" id="UP000248057">
    <property type="component" value="Unassembled WGS sequence"/>
</dbReference>
<keyword evidence="2" id="KW-0479">Metal-binding</keyword>
<evidence type="ECO:0000256" key="3">
    <source>
        <dbReference type="ARBA" id="ARBA00023004"/>
    </source>
</evidence>
<feature type="domain" description="4Fe-4S ferredoxin-type" evidence="5">
    <location>
        <begin position="1"/>
        <end position="30"/>
    </location>
</feature>
<evidence type="ECO:0000256" key="2">
    <source>
        <dbReference type="ARBA" id="ARBA00022723"/>
    </source>
</evidence>
<dbReference type="Pfam" id="PF12838">
    <property type="entry name" value="Fer4_7"/>
    <property type="match status" value="1"/>
</dbReference>
<evidence type="ECO:0000259" key="5">
    <source>
        <dbReference type="PROSITE" id="PS51379"/>
    </source>
</evidence>
<dbReference type="InterPro" id="IPR017896">
    <property type="entry name" value="4Fe4S_Fe-S-bd"/>
</dbReference>
<dbReference type="RefSeq" id="WP_110321343.1">
    <property type="nucleotide sequence ID" value="NZ_QJKD01000001.1"/>
</dbReference>
<comment type="caution">
    <text evidence="6">The sequence shown here is derived from an EMBL/GenBank/DDBJ whole genome shotgun (WGS) entry which is preliminary data.</text>
</comment>
<dbReference type="PANTHER" id="PTHR43687:SF1">
    <property type="entry name" value="FERREDOXIN III"/>
    <property type="match status" value="1"/>
</dbReference>
<feature type="domain" description="4Fe-4S ferredoxin-type" evidence="5">
    <location>
        <begin position="33"/>
        <end position="63"/>
    </location>
</feature>
<organism evidence="6 7">
    <name type="scientific">Hungatella effluvii</name>
    <dbReference type="NCBI Taxonomy" id="1096246"/>
    <lineage>
        <taxon>Bacteria</taxon>
        <taxon>Bacillati</taxon>
        <taxon>Bacillota</taxon>
        <taxon>Clostridia</taxon>
        <taxon>Lachnospirales</taxon>
        <taxon>Lachnospiraceae</taxon>
        <taxon>Hungatella</taxon>
    </lineage>
</organism>
<keyword evidence="4" id="KW-0411">Iron-sulfur</keyword>
<keyword evidence="1" id="KW-0004">4Fe-4S</keyword>
<dbReference type="InterPro" id="IPR017900">
    <property type="entry name" value="4Fe4S_Fe_S_CS"/>
</dbReference>
<dbReference type="SUPFAM" id="SSF54862">
    <property type="entry name" value="4Fe-4S ferredoxins"/>
    <property type="match status" value="1"/>
</dbReference>
<dbReference type="AlphaFoldDB" id="A0A2V3YC81"/>
<dbReference type="Gene3D" id="3.30.70.20">
    <property type="match status" value="1"/>
</dbReference>
<proteinExistence type="predicted"/>